<comment type="caution">
    <text evidence="1">The sequence shown here is derived from an EMBL/GenBank/DDBJ whole genome shotgun (WGS) entry which is preliminary data.</text>
</comment>
<accession>A0A8S9XNA9</accession>
<dbReference type="EMBL" id="WIXP02000006">
    <property type="protein sequence ID" value="KAF6209526.1"/>
    <property type="molecule type" value="Genomic_DNA"/>
</dbReference>
<gene>
    <name evidence="1" type="ORF">GE061_015274</name>
</gene>
<proteinExistence type="predicted"/>
<keyword evidence="2" id="KW-1185">Reference proteome</keyword>
<organism evidence="1 2">
    <name type="scientific">Apolygus lucorum</name>
    <name type="common">Small green plant bug</name>
    <name type="synonym">Lygocoris lucorum</name>
    <dbReference type="NCBI Taxonomy" id="248454"/>
    <lineage>
        <taxon>Eukaryota</taxon>
        <taxon>Metazoa</taxon>
        <taxon>Ecdysozoa</taxon>
        <taxon>Arthropoda</taxon>
        <taxon>Hexapoda</taxon>
        <taxon>Insecta</taxon>
        <taxon>Pterygota</taxon>
        <taxon>Neoptera</taxon>
        <taxon>Paraneoptera</taxon>
        <taxon>Hemiptera</taxon>
        <taxon>Heteroptera</taxon>
        <taxon>Panheteroptera</taxon>
        <taxon>Cimicomorpha</taxon>
        <taxon>Miridae</taxon>
        <taxon>Mirini</taxon>
        <taxon>Apolygus</taxon>
    </lineage>
</organism>
<sequence>MRALGRETGPPCNCRRHRCFGIVGENYRSTIIKQFNLLANWNEQTAHLTGLISVVPVMNRTVRDPDAQMTACLRSDSCLYKGTPVAGESLQFPPEKQDSRLC</sequence>
<name>A0A8S9XNA9_APOLU</name>
<protein>
    <submittedName>
        <fullName evidence="1">Uncharacterized protein</fullName>
    </submittedName>
</protein>
<reference evidence="1" key="1">
    <citation type="journal article" date="2021" name="Mol. Ecol. Resour.">
        <title>Apolygus lucorum genome provides insights into omnivorousness and mesophyll feeding.</title>
        <authorList>
            <person name="Liu Y."/>
            <person name="Liu H."/>
            <person name="Wang H."/>
            <person name="Huang T."/>
            <person name="Liu B."/>
            <person name="Yang B."/>
            <person name="Yin L."/>
            <person name="Li B."/>
            <person name="Zhang Y."/>
            <person name="Zhang S."/>
            <person name="Jiang F."/>
            <person name="Zhang X."/>
            <person name="Ren Y."/>
            <person name="Wang B."/>
            <person name="Wang S."/>
            <person name="Lu Y."/>
            <person name="Wu K."/>
            <person name="Fan W."/>
            <person name="Wang G."/>
        </authorList>
    </citation>
    <scope>NUCLEOTIDE SEQUENCE</scope>
    <source>
        <strain evidence="1">12Hb</strain>
    </source>
</reference>
<dbReference type="AlphaFoldDB" id="A0A8S9XNA9"/>
<dbReference type="Proteomes" id="UP000466442">
    <property type="component" value="Unassembled WGS sequence"/>
</dbReference>
<evidence type="ECO:0000313" key="2">
    <source>
        <dbReference type="Proteomes" id="UP000466442"/>
    </source>
</evidence>
<dbReference type="OrthoDB" id="6745909at2759"/>
<evidence type="ECO:0000313" key="1">
    <source>
        <dbReference type="EMBL" id="KAF6209526.1"/>
    </source>
</evidence>